<dbReference type="AlphaFoldDB" id="A0A6A4Z877"/>
<name>A0A6A4Z877_APHAT</name>
<dbReference type="EMBL" id="VJMI01019836">
    <property type="protein sequence ID" value="KAF0706273.1"/>
    <property type="molecule type" value="Genomic_DNA"/>
</dbReference>
<organism evidence="1 2">
    <name type="scientific">Aphanomyces astaci</name>
    <name type="common">Crayfish plague agent</name>
    <dbReference type="NCBI Taxonomy" id="112090"/>
    <lineage>
        <taxon>Eukaryota</taxon>
        <taxon>Sar</taxon>
        <taxon>Stramenopiles</taxon>
        <taxon>Oomycota</taxon>
        <taxon>Saprolegniomycetes</taxon>
        <taxon>Saprolegniales</taxon>
        <taxon>Verrucalvaceae</taxon>
        <taxon>Aphanomyces</taxon>
    </lineage>
</organism>
<dbReference type="VEuPathDB" id="FungiDB:H257_13418"/>
<accession>A0A6A4Z877</accession>
<sequence length="120" mass="13853">MFISCGGSKTSQQNVVAGSVLVFQEERVAYKLFRTLLLRFFYRHRFIYRVSCKGKVSHQVLESVWLGYVATFWDKYAQYDKSQILNVDETAIFYDMPPGKTLAEIGMDARCLTEKSTLTD</sequence>
<evidence type="ECO:0000313" key="1">
    <source>
        <dbReference type="EMBL" id="KAF0706273.1"/>
    </source>
</evidence>
<proteinExistence type="predicted"/>
<protein>
    <recommendedName>
        <fullName evidence="3">DDE-1 domain-containing protein</fullName>
    </recommendedName>
</protein>
<reference evidence="1 2" key="1">
    <citation type="submission" date="2019-06" db="EMBL/GenBank/DDBJ databases">
        <title>Genomics analysis of Aphanomyces spp. identifies a new class of oomycete effector associated with host adaptation.</title>
        <authorList>
            <person name="Gaulin E."/>
        </authorList>
    </citation>
    <scope>NUCLEOTIDE SEQUENCE [LARGE SCALE GENOMIC DNA]</scope>
    <source>
        <strain evidence="1 2">E</strain>
    </source>
</reference>
<evidence type="ECO:0008006" key="3">
    <source>
        <dbReference type="Google" id="ProtNLM"/>
    </source>
</evidence>
<gene>
    <name evidence="1" type="ORF">AaE_014195</name>
</gene>
<dbReference type="Proteomes" id="UP000469452">
    <property type="component" value="Unassembled WGS sequence"/>
</dbReference>
<comment type="caution">
    <text evidence="1">The sequence shown here is derived from an EMBL/GenBank/DDBJ whole genome shotgun (WGS) entry which is preliminary data.</text>
</comment>
<evidence type="ECO:0000313" key="2">
    <source>
        <dbReference type="Proteomes" id="UP000469452"/>
    </source>
</evidence>